<protein>
    <recommendedName>
        <fullName evidence="5">DUF3221 domain-containing protein</fullName>
    </recommendedName>
</protein>
<feature type="chain" id="PRO_5037850379" description="DUF3221 domain-containing protein" evidence="2">
    <location>
        <begin position="21"/>
        <end position="131"/>
    </location>
</feature>
<organism evidence="3 4">
    <name type="scientific">Youxingia wuxianensis</name>
    <dbReference type="NCBI Taxonomy" id="2763678"/>
    <lineage>
        <taxon>Bacteria</taxon>
        <taxon>Bacillati</taxon>
        <taxon>Bacillota</taxon>
        <taxon>Clostridia</taxon>
        <taxon>Eubacteriales</taxon>
        <taxon>Oscillospiraceae</taxon>
        <taxon>Youxingia</taxon>
    </lineage>
</organism>
<evidence type="ECO:0000313" key="3">
    <source>
        <dbReference type="EMBL" id="MBC8585257.1"/>
    </source>
</evidence>
<comment type="caution">
    <text evidence="3">The sequence shown here is derived from an EMBL/GenBank/DDBJ whole genome shotgun (WGS) entry which is preliminary data.</text>
</comment>
<reference evidence="3" key="1">
    <citation type="submission" date="2020-08" db="EMBL/GenBank/DDBJ databases">
        <title>Genome public.</title>
        <authorList>
            <person name="Liu C."/>
            <person name="Sun Q."/>
        </authorList>
    </citation>
    <scope>NUCLEOTIDE SEQUENCE</scope>
    <source>
        <strain evidence="3">NSJ-64</strain>
    </source>
</reference>
<feature type="signal peptide" evidence="2">
    <location>
        <begin position="1"/>
        <end position="20"/>
    </location>
</feature>
<sequence>MKRAAALLAMLLLFATGCQKEPETIVLTGTVEEVNDHCVLISTEDWDHCDRAIVTFDGQMEIPFNLMAGQKLRFTILPTIEQTYPAQVTAIKVVLLKEEQTSSRDDDIRQESSFAQPREDGGMQEENLADG</sequence>
<accession>A0A926EPY0</accession>
<feature type="region of interest" description="Disordered" evidence="1">
    <location>
        <begin position="100"/>
        <end position="131"/>
    </location>
</feature>
<dbReference type="RefSeq" id="WP_262395041.1">
    <property type="nucleotide sequence ID" value="NZ_JACRTD010000004.1"/>
</dbReference>
<evidence type="ECO:0000313" key="4">
    <source>
        <dbReference type="Proteomes" id="UP000623678"/>
    </source>
</evidence>
<evidence type="ECO:0000256" key="2">
    <source>
        <dbReference type="SAM" id="SignalP"/>
    </source>
</evidence>
<evidence type="ECO:0000256" key="1">
    <source>
        <dbReference type="SAM" id="MobiDB-lite"/>
    </source>
</evidence>
<keyword evidence="4" id="KW-1185">Reference proteome</keyword>
<evidence type="ECO:0008006" key="5">
    <source>
        <dbReference type="Google" id="ProtNLM"/>
    </source>
</evidence>
<dbReference type="Proteomes" id="UP000623678">
    <property type="component" value="Unassembled WGS sequence"/>
</dbReference>
<proteinExistence type="predicted"/>
<dbReference type="AlphaFoldDB" id="A0A926EPY0"/>
<dbReference type="PROSITE" id="PS51257">
    <property type="entry name" value="PROKAR_LIPOPROTEIN"/>
    <property type="match status" value="1"/>
</dbReference>
<feature type="compositionally biased region" description="Basic and acidic residues" evidence="1">
    <location>
        <begin position="100"/>
        <end position="110"/>
    </location>
</feature>
<dbReference type="EMBL" id="JACRTD010000004">
    <property type="protein sequence ID" value="MBC8585257.1"/>
    <property type="molecule type" value="Genomic_DNA"/>
</dbReference>
<gene>
    <name evidence="3" type="ORF">H8705_06635</name>
</gene>
<name>A0A926EPY0_9FIRM</name>
<keyword evidence="2" id="KW-0732">Signal</keyword>